<evidence type="ECO:0000256" key="2">
    <source>
        <dbReference type="SAM" id="SignalP"/>
    </source>
</evidence>
<feature type="domain" description="NodB homology" evidence="3">
    <location>
        <begin position="120"/>
        <end position="294"/>
    </location>
</feature>
<organism evidence="4 5">
    <name type="scientific">Flexivirga aerilata</name>
    <dbReference type="NCBI Taxonomy" id="1656889"/>
    <lineage>
        <taxon>Bacteria</taxon>
        <taxon>Bacillati</taxon>
        <taxon>Actinomycetota</taxon>
        <taxon>Actinomycetes</taxon>
        <taxon>Micrococcales</taxon>
        <taxon>Dermacoccaceae</taxon>
        <taxon>Flexivirga</taxon>
    </lineage>
</organism>
<comment type="caution">
    <text evidence="4">The sequence shown here is derived from an EMBL/GenBank/DDBJ whole genome shotgun (WGS) entry which is preliminary data.</text>
</comment>
<feature type="region of interest" description="Disordered" evidence="1">
    <location>
        <begin position="45"/>
        <end position="135"/>
    </location>
</feature>
<name>A0A849AI25_9MICO</name>
<dbReference type="PANTHER" id="PTHR10587:SF137">
    <property type="entry name" value="4-DEOXY-4-FORMAMIDO-L-ARABINOSE-PHOSPHOUNDECAPRENOL DEFORMYLASE ARND-RELATED"/>
    <property type="match status" value="1"/>
</dbReference>
<evidence type="ECO:0000256" key="1">
    <source>
        <dbReference type="SAM" id="MobiDB-lite"/>
    </source>
</evidence>
<dbReference type="CDD" id="cd10917">
    <property type="entry name" value="CE4_NodB_like_6s_7s"/>
    <property type="match status" value="1"/>
</dbReference>
<evidence type="ECO:0000313" key="5">
    <source>
        <dbReference type="Proteomes" id="UP000557772"/>
    </source>
</evidence>
<gene>
    <name evidence="4" type="ORF">HJ588_09960</name>
</gene>
<evidence type="ECO:0000313" key="4">
    <source>
        <dbReference type="EMBL" id="NNG39593.1"/>
    </source>
</evidence>
<dbReference type="Proteomes" id="UP000557772">
    <property type="component" value="Unassembled WGS sequence"/>
</dbReference>
<sequence length="299" mass="30595">MSRKGFRTGAIAAALAATLSTAAFVTASADTQQGAVSATRSLLGVPAADGSGAPSPESAPTTPTPTTTTTTTPPAPSPSESPLSPSSRSSTPAQPSSPASPSASSAPTQAPAPTPVQGGGAVQLTFDDGPDPRWTPQILEILSENNATATFFNIGQSAAHYPDLVRQIRAQGSQVANHTWDHPSLPSLGTAAITRELDRTDAAQGRTPCVRPPYGATSARVRSLIEARGQRQELWDIDTRDWARPGVASIEAQLLSATPGSTVLMHTGGGDRSQTVAALRDALPKLRAKGIALQGIPGC</sequence>
<feature type="chain" id="PRO_5038667409" evidence="2">
    <location>
        <begin position="23"/>
        <end position="299"/>
    </location>
</feature>
<dbReference type="InterPro" id="IPR011330">
    <property type="entry name" value="Glyco_hydro/deAcase_b/a-brl"/>
</dbReference>
<evidence type="ECO:0000259" key="3">
    <source>
        <dbReference type="PROSITE" id="PS51677"/>
    </source>
</evidence>
<dbReference type="Pfam" id="PF01522">
    <property type="entry name" value="Polysacc_deac_1"/>
    <property type="match status" value="1"/>
</dbReference>
<keyword evidence="5" id="KW-1185">Reference proteome</keyword>
<dbReference type="EMBL" id="JABENB010000001">
    <property type="protein sequence ID" value="NNG39593.1"/>
    <property type="molecule type" value="Genomic_DNA"/>
</dbReference>
<dbReference type="SUPFAM" id="SSF88713">
    <property type="entry name" value="Glycoside hydrolase/deacetylase"/>
    <property type="match status" value="1"/>
</dbReference>
<dbReference type="Gene3D" id="3.20.20.370">
    <property type="entry name" value="Glycoside hydrolase/deacetylase"/>
    <property type="match status" value="1"/>
</dbReference>
<dbReference type="AlphaFoldDB" id="A0A849AI25"/>
<dbReference type="PROSITE" id="PS51677">
    <property type="entry name" value="NODB"/>
    <property type="match status" value="1"/>
</dbReference>
<accession>A0A849AI25</accession>
<feature type="compositionally biased region" description="Low complexity" evidence="1">
    <location>
        <begin position="80"/>
        <end position="111"/>
    </location>
</feature>
<reference evidence="4 5" key="1">
    <citation type="submission" date="2020-05" db="EMBL/GenBank/DDBJ databases">
        <title>Flexivirga sp. ID2601S isolated from air conditioner.</title>
        <authorList>
            <person name="Kim D.H."/>
        </authorList>
    </citation>
    <scope>NUCLEOTIDE SEQUENCE [LARGE SCALE GENOMIC DNA]</scope>
    <source>
        <strain evidence="4 5">ID2601S</strain>
    </source>
</reference>
<dbReference type="PANTHER" id="PTHR10587">
    <property type="entry name" value="GLYCOSYL TRANSFERASE-RELATED"/>
    <property type="match status" value="1"/>
</dbReference>
<proteinExistence type="predicted"/>
<dbReference type="InterPro" id="IPR050248">
    <property type="entry name" value="Polysacc_deacetylase_ArnD"/>
</dbReference>
<dbReference type="InterPro" id="IPR002509">
    <property type="entry name" value="NODB_dom"/>
</dbReference>
<keyword evidence="2" id="KW-0732">Signal</keyword>
<dbReference type="GO" id="GO:0005975">
    <property type="term" value="P:carbohydrate metabolic process"/>
    <property type="evidence" value="ECO:0007669"/>
    <property type="project" value="InterPro"/>
</dbReference>
<dbReference type="GO" id="GO:0016810">
    <property type="term" value="F:hydrolase activity, acting on carbon-nitrogen (but not peptide) bonds"/>
    <property type="evidence" value="ECO:0007669"/>
    <property type="project" value="InterPro"/>
</dbReference>
<feature type="compositionally biased region" description="Low complexity" evidence="1">
    <location>
        <begin position="46"/>
        <end position="72"/>
    </location>
</feature>
<protein>
    <submittedName>
        <fullName evidence="4">Polysaccharide deacetylase family protein</fullName>
    </submittedName>
</protein>
<feature type="signal peptide" evidence="2">
    <location>
        <begin position="1"/>
        <end position="22"/>
    </location>
</feature>